<evidence type="ECO:0000313" key="2">
    <source>
        <dbReference type="Proteomes" id="UP001150603"/>
    </source>
</evidence>
<gene>
    <name evidence="1" type="ORF">FBU59_006760</name>
</gene>
<dbReference type="Proteomes" id="UP001150603">
    <property type="component" value="Unassembled WGS sequence"/>
</dbReference>
<keyword evidence="2" id="KW-1185">Reference proteome</keyword>
<proteinExistence type="predicted"/>
<accession>A0ACC1IZ08</accession>
<name>A0ACC1IZ08_9FUNG</name>
<feature type="non-terminal residue" evidence="1">
    <location>
        <position position="1"/>
    </location>
</feature>
<dbReference type="EMBL" id="JANBPW010006072">
    <property type="protein sequence ID" value="KAJ1931301.1"/>
    <property type="molecule type" value="Genomic_DNA"/>
</dbReference>
<protein>
    <submittedName>
        <fullName evidence="1">Uncharacterized protein</fullName>
    </submittedName>
</protein>
<evidence type="ECO:0000313" key="1">
    <source>
        <dbReference type="EMBL" id="KAJ1931301.1"/>
    </source>
</evidence>
<reference evidence="1" key="1">
    <citation type="submission" date="2022-07" db="EMBL/GenBank/DDBJ databases">
        <title>Phylogenomic reconstructions and comparative analyses of Kickxellomycotina fungi.</title>
        <authorList>
            <person name="Reynolds N.K."/>
            <person name="Stajich J.E."/>
            <person name="Barry K."/>
            <person name="Grigoriev I.V."/>
            <person name="Crous P."/>
            <person name="Smith M.E."/>
        </authorList>
    </citation>
    <scope>NUCLEOTIDE SEQUENCE</scope>
    <source>
        <strain evidence="1">NRRL 5244</strain>
    </source>
</reference>
<sequence length="262" mass="27835">LFASPSLILDGNRDIARGTAQMNLSRHRRASIPSAQPDGRRLSRTLTRKSTTKSARASDASAEEREGKHKRNKSQVQMQALKNERRVSWGENSDGTRPRSIDGRVRQRPRMSVIEMAALAADTAVEMELDSLSLALASRNASRSASRTNSIYPPVPAIPASANTSESARSIRSNSETTNVSTNVSRTASSPAISSSNKSEGTVVSGSPAESRILGGSDASLRADKARMSLTSSSSFSSAATEDPASVRRHIGTVRAQTALAA</sequence>
<organism evidence="1 2">
    <name type="scientific">Linderina macrospora</name>
    <dbReference type="NCBI Taxonomy" id="4868"/>
    <lineage>
        <taxon>Eukaryota</taxon>
        <taxon>Fungi</taxon>
        <taxon>Fungi incertae sedis</taxon>
        <taxon>Zoopagomycota</taxon>
        <taxon>Kickxellomycotina</taxon>
        <taxon>Kickxellomycetes</taxon>
        <taxon>Kickxellales</taxon>
        <taxon>Kickxellaceae</taxon>
        <taxon>Linderina</taxon>
    </lineage>
</organism>
<comment type="caution">
    <text evidence="1">The sequence shown here is derived from an EMBL/GenBank/DDBJ whole genome shotgun (WGS) entry which is preliminary data.</text>
</comment>